<dbReference type="RefSeq" id="WP_394317594.1">
    <property type="nucleotide sequence ID" value="NZ_JBHMQV010000009.1"/>
</dbReference>
<gene>
    <name evidence="1" type="ORF">ACFH04_08875</name>
</gene>
<comment type="caution">
    <text evidence="1">The sequence shown here is derived from an EMBL/GenBank/DDBJ whole genome shotgun (WGS) entry which is preliminary data.</text>
</comment>
<sequence length="54" mass="5863">MTSEAARFNDLEGVFRAAVGDWGAGPDRPGGMAAEPGEQLGRPVQLLLEPRRRR</sequence>
<name>A0ABV6TDE1_9ACTN</name>
<protein>
    <submittedName>
        <fullName evidence="1">Uncharacterized protein</fullName>
    </submittedName>
</protein>
<reference evidence="1 2" key="1">
    <citation type="submission" date="2024-09" db="EMBL/GenBank/DDBJ databases">
        <authorList>
            <person name="Sun Q."/>
            <person name="Mori K."/>
        </authorList>
    </citation>
    <scope>NUCLEOTIDE SEQUENCE [LARGE SCALE GENOMIC DNA]</scope>
    <source>
        <strain evidence="1 2">JCM 4557</strain>
    </source>
</reference>
<evidence type="ECO:0000313" key="2">
    <source>
        <dbReference type="Proteomes" id="UP001589887"/>
    </source>
</evidence>
<dbReference type="Proteomes" id="UP001589887">
    <property type="component" value="Unassembled WGS sequence"/>
</dbReference>
<accession>A0ABV6TDE1</accession>
<keyword evidence="2" id="KW-1185">Reference proteome</keyword>
<organism evidence="1 2">
    <name type="scientific">Streptomyces noboritoensis</name>
    <dbReference type="NCBI Taxonomy" id="67337"/>
    <lineage>
        <taxon>Bacteria</taxon>
        <taxon>Bacillati</taxon>
        <taxon>Actinomycetota</taxon>
        <taxon>Actinomycetes</taxon>
        <taxon>Kitasatosporales</taxon>
        <taxon>Streptomycetaceae</taxon>
        <taxon>Streptomyces</taxon>
    </lineage>
</organism>
<evidence type="ECO:0000313" key="1">
    <source>
        <dbReference type="EMBL" id="MFC0843827.1"/>
    </source>
</evidence>
<dbReference type="EMBL" id="JBHMQV010000009">
    <property type="protein sequence ID" value="MFC0843827.1"/>
    <property type="molecule type" value="Genomic_DNA"/>
</dbReference>
<proteinExistence type="predicted"/>